<dbReference type="GO" id="GO:0060271">
    <property type="term" value="P:cilium assembly"/>
    <property type="evidence" value="ECO:0007669"/>
    <property type="project" value="UniProtKB-UniRule"/>
</dbReference>
<comment type="similarity">
    <text evidence="1 4">Belongs to the tektin family.</text>
</comment>
<dbReference type="InterPro" id="IPR048256">
    <property type="entry name" value="Tektin-like"/>
</dbReference>
<keyword evidence="4" id="KW-0966">Cell projection</keyword>
<sequence length="356" mass="40375">MLLMKEQKNKKPWDPPVEIPQPSSGSATAGYRSAKYTPAEWFSNYHTILQQAGTDRYQARSIQRESKTLSQDTEAATLQTQAEGTRLLGERLQEIHYWKSELQRHIDQLLADTESLLGLKRRLEKALDATETPYAIATDNLNCRTRRLGPDLVKDSVEEELLKEVDLIRSVQALLKRTTAQVVTQIKLNRESKQTLELDWSDKYQAYNFDDHCGRYSNMSPDTQRHPSSAAMQDQVCNPTSWTKFTQDNLSKALQEETGHHSLRSDGVLQDTTEDLRVQCSRVDRASVGRLVLEQIGTQERNVVALQQAIHNKEAPLRVAQSDFTFAPSDPTWSSAGMSPSSGKHTHRYTNRVLPP</sequence>
<feature type="compositionally biased region" description="Basic and acidic residues" evidence="5">
    <location>
        <begin position="1"/>
        <end position="13"/>
    </location>
</feature>
<name>A0A4W6EDN0_LATCA</name>
<proteinExistence type="inferred from homology"/>
<evidence type="ECO:0000256" key="1">
    <source>
        <dbReference type="ARBA" id="ARBA00007209"/>
    </source>
</evidence>
<dbReference type="Ensembl" id="ENSLCAT00010036135.1">
    <property type="protein sequence ID" value="ENSLCAP00010035312.1"/>
    <property type="gene ID" value="ENSLCAG00010016552.1"/>
</dbReference>
<reference evidence="6" key="3">
    <citation type="submission" date="2025-09" db="UniProtKB">
        <authorList>
            <consortium name="Ensembl"/>
        </authorList>
    </citation>
    <scope>IDENTIFICATION</scope>
</reference>
<dbReference type="InterPro" id="IPR000435">
    <property type="entry name" value="Tektins"/>
</dbReference>
<dbReference type="PANTHER" id="PTHR19960:SF12">
    <property type="entry name" value="TEKTIN-4"/>
    <property type="match status" value="1"/>
</dbReference>
<evidence type="ECO:0000313" key="6">
    <source>
        <dbReference type="Ensembl" id="ENSLCAP00010035312.1"/>
    </source>
</evidence>
<reference evidence="6" key="2">
    <citation type="submission" date="2025-08" db="UniProtKB">
        <authorList>
            <consortium name="Ensembl"/>
        </authorList>
    </citation>
    <scope>IDENTIFICATION</scope>
</reference>
<dbReference type="Pfam" id="PF03148">
    <property type="entry name" value="Tektin"/>
    <property type="match status" value="1"/>
</dbReference>
<dbReference type="GO" id="GO:0015630">
    <property type="term" value="C:microtubule cytoskeleton"/>
    <property type="evidence" value="ECO:0007669"/>
    <property type="project" value="UniProtKB-UniRule"/>
</dbReference>
<evidence type="ECO:0000256" key="4">
    <source>
        <dbReference type="RuleBase" id="RU367040"/>
    </source>
</evidence>
<keyword evidence="2" id="KW-0963">Cytoplasm</keyword>
<reference evidence="7" key="1">
    <citation type="submission" date="2015-09" db="EMBL/GenBank/DDBJ databases">
        <authorList>
            <person name="Sai Rama Sridatta P."/>
        </authorList>
    </citation>
    <scope>NUCLEOTIDE SEQUENCE [LARGE SCALE GENOMIC DNA]</scope>
</reference>
<keyword evidence="4" id="KW-0969">Cilium</keyword>
<dbReference type="GO" id="GO:0005930">
    <property type="term" value="C:axoneme"/>
    <property type="evidence" value="ECO:0007669"/>
    <property type="project" value="UniProtKB-SubCell"/>
</dbReference>
<comment type="subcellular location">
    <subcellularLocation>
        <location evidence="4">Cytoplasm</location>
        <location evidence="4">Cytoskeleton</location>
        <location evidence="4">Cilium axoneme</location>
    </subcellularLocation>
</comment>
<protein>
    <recommendedName>
        <fullName evidence="4">Tektin</fullName>
    </recommendedName>
</protein>
<dbReference type="GO" id="GO:0036126">
    <property type="term" value="C:sperm flagellum"/>
    <property type="evidence" value="ECO:0007669"/>
    <property type="project" value="TreeGrafter"/>
</dbReference>
<feature type="compositionally biased region" description="Polar residues" evidence="5">
    <location>
        <begin position="331"/>
        <end position="343"/>
    </location>
</feature>
<feature type="region of interest" description="Disordered" evidence="5">
    <location>
        <begin position="329"/>
        <end position="356"/>
    </location>
</feature>
<organism evidence="6 7">
    <name type="scientific">Lates calcarifer</name>
    <name type="common">Barramundi</name>
    <name type="synonym">Holocentrus calcarifer</name>
    <dbReference type="NCBI Taxonomy" id="8187"/>
    <lineage>
        <taxon>Eukaryota</taxon>
        <taxon>Metazoa</taxon>
        <taxon>Chordata</taxon>
        <taxon>Craniata</taxon>
        <taxon>Vertebrata</taxon>
        <taxon>Euteleostomi</taxon>
        <taxon>Actinopterygii</taxon>
        <taxon>Neopterygii</taxon>
        <taxon>Teleostei</taxon>
        <taxon>Neoteleostei</taxon>
        <taxon>Acanthomorphata</taxon>
        <taxon>Carangaria</taxon>
        <taxon>Carangaria incertae sedis</taxon>
        <taxon>Centropomidae</taxon>
        <taxon>Lates</taxon>
    </lineage>
</organism>
<accession>A0A4W6EDN0</accession>
<dbReference type="AlphaFoldDB" id="A0A4W6EDN0"/>
<dbReference type="GO" id="GO:0005634">
    <property type="term" value="C:nucleus"/>
    <property type="evidence" value="ECO:0007669"/>
    <property type="project" value="TreeGrafter"/>
</dbReference>
<keyword evidence="7" id="KW-1185">Reference proteome</keyword>
<feature type="region of interest" description="Disordered" evidence="5">
    <location>
        <begin position="1"/>
        <end position="30"/>
    </location>
</feature>
<evidence type="ECO:0000256" key="5">
    <source>
        <dbReference type="SAM" id="MobiDB-lite"/>
    </source>
</evidence>
<keyword evidence="3" id="KW-0175">Coiled coil</keyword>
<dbReference type="GO" id="GO:0060294">
    <property type="term" value="P:cilium movement involved in cell motility"/>
    <property type="evidence" value="ECO:0007669"/>
    <property type="project" value="UniProtKB-UniRule"/>
</dbReference>
<evidence type="ECO:0000256" key="2">
    <source>
        <dbReference type="ARBA" id="ARBA00022490"/>
    </source>
</evidence>
<evidence type="ECO:0000313" key="7">
    <source>
        <dbReference type="Proteomes" id="UP000314980"/>
    </source>
</evidence>
<dbReference type="PANTHER" id="PTHR19960">
    <property type="entry name" value="TEKTIN"/>
    <property type="match status" value="1"/>
</dbReference>
<evidence type="ECO:0000256" key="3">
    <source>
        <dbReference type="ARBA" id="ARBA00023054"/>
    </source>
</evidence>
<dbReference type="Proteomes" id="UP000314980">
    <property type="component" value="Unassembled WGS sequence"/>
</dbReference>
<keyword evidence="4" id="KW-0282">Flagellum</keyword>
<dbReference type="GeneTree" id="ENSGT00950000182894"/>